<protein>
    <submittedName>
        <fullName evidence="2">Uncharacterized protein</fullName>
    </submittedName>
</protein>
<evidence type="ECO:0000313" key="2">
    <source>
        <dbReference type="EMBL" id="RCN23862.1"/>
    </source>
</evidence>
<dbReference type="STRING" id="29170.A0A368EW08"/>
<proteinExistence type="predicted"/>
<dbReference type="Proteomes" id="UP000252519">
    <property type="component" value="Unassembled WGS sequence"/>
</dbReference>
<comment type="caution">
    <text evidence="2">The sequence shown here is derived from an EMBL/GenBank/DDBJ whole genome shotgun (WGS) entry which is preliminary data.</text>
</comment>
<organism evidence="2 3">
    <name type="scientific">Ancylostoma caninum</name>
    <name type="common">Dog hookworm</name>
    <dbReference type="NCBI Taxonomy" id="29170"/>
    <lineage>
        <taxon>Eukaryota</taxon>
        <taxon>Metazoa</taxon>
        <taxon>Ecdysozoa</taxon>
        <taxon>Nematoda</taxon>
        <taxon>Chromadorea</taxon>
        <taxon>Rhabditida</taxon>
        <taxon>Rhabditina</taxon>
        <taxon>Rhabditomorpha</taxon>
        <taxon>Strongyloidea</taxon>
        <taxon>Ancylostomatidae</taxon>
        <taxon>Ancylostomatinae</taxon>
        <taxon>Ancylostoma</taxon>
    </lineage>
</organism>
<evidence type="ECO:0000313" key="3">
    <source>
        <dbReference type="Proteomes" id="UP000252519"/>
    </source>
</evidence>
<evidence type="ECO:0000256" key="1">
    <source>
        <dbReference type="SAM" id="MobiDB-lite"/>
    </source>
</evidence>
<dbReference type="AlphaFoldDB" id="A0A368EW08"/>
<gene>
    <name evidence="2" type="ORF">ANCCAN_30449</name>
</gene>
<name>A0A368EW08_ANCCA</name>
<feature type="compositionally biased region" description="Polar residues" evidence="1">
    <location>
        <begin position="62"/>
        <end position="80"/>
    </location>
</feature>
<accession>A0A368EW08</accession>
<keyword evidence="3" id="KW-1185">Reference proteome</keyword>
<reference evidence="2 3" key="1">
    <citation type="submission" date="2014-10" db="EMBL/GenBank/DDBJ databases">
        <title>Draft genome of the hookworm Ancylostoma caninum.</title>
        <authorList>
            <person name="Mitreva M."/>
        </authorList>
    </citation>
    <scope>NUCLEOTIDE SEQUENCE [LARGE SCALE GENOMIC DNA]</scope>
    <source>
        <strain evidence="2 3">Baltimore</strain>
    </source>
</reference>
<sequence length="117" mass="12967">MNFQGSGLPQYPYYAEQYHPYDHHFPVQIFLQMYKASTQQTNLELYSSPDVPYVPCPSGEAVTTASPAVTESVGTSTVQSEEGADEAQPTEPSYRGEIEVAISRTVSITRKGRADRM</sequence>
<feature type="region of interest" description="Disordered" evidence="1">
    <location>
        <begin position="62"/>
        <end position="98"/>
    </location>
</feature>
<dbReference type="EMBL" id="JOJR01024788">
    <property type="protein sequence ID" value="RCN23862.1"/>
    <property type="molecule type" value="Genomic_DNA"/>
</dbReference>